<keyword evidence="1" id="KW-0812">Transmembrane</keyword>
<evidence type="ECO:0008006" key="4">
    <source>
        <dbReference type="Google" id="ProtNLM"/>
    </source>
</evidence>
<dbReference type="OrthoDB" id="408631at2759"/>
<proteinExistence type="predicted"/>
<dbReference type="InterPro" id="IPR029058">
    <property type="entry name" value="AB_hydrolase_fold"/>
</dbReference>
<keyword evidence="3" id="KW-1185">Reference proteome</keyword>
<dbReference type="Proteomes" id="UP000217790">
    <property type="component" value="Unassembled WGS sequence"/>
</dbReference>
<organism evidence="2 3">
    <name type="scientific">Armillaria gallica</name>
    <name type="common">Bulbous honey fungus</name>
    <name type="synonym">Armillaria bulbosa</name>
    <dbReference type="NCBI Taxonomy" id="47427"/>
    <lineage>
        <taxon>Eukaryota</taxon>
        <taxon>Fungi</taxon>
        <taxon>Dikarya</taxon>
        <taxon>Basidiomycota</taxon>
        <taxon>Agaricomycotina</taxon>
        <taxon>Agaricomycetes</taxon>
        <taxon>Agaricomycetidae</taxon>
        <taxon>Agaricales</taxon>
        <taxon>Marasmiineae</taxon>
        <taxon>Physalacriaceae</taxon>
        <taxon>Armillaria</taxon>
    </lineage>
</organism>
<dbReference type="Gene3D" id="3.40.50.1820">
    <property type="entry name" value="alpha/beta hydrolase"/>
    <property type="match status" value="1"/>
</dbReference>
<sequence>MSDNQNSMHVFILVFKHRSEVILWMRVREQRGCTNRKISERSETIGIGKKEQRKKENQYRKCGRARTQNTTWYHVIFSLCYWFTYTIWTIHKSPCEIPFIYGTLNSSTESESSILLGEMMVDYWVSFTMSLDPNNRLGMSHPFWPQYTPENETSSWSQSIQHHAITLKAESALL</sequence>
<evidence type="ECO:0000256" key="1">
    <source>
        <dbReference type="SAM" id="Phobius"/>
    </source>
</evidence>
<accession>A0A2H3D5Y2</accession>
<dbReference type="EMBL" id="KZ293664">
    <property type="protein sequence ID" value="PBK90671.1"/>
    <property type="molecule type" value="Genomic_DNA"/>
</dbReference>
<keyword evidence="1" id="KW-0472">Membrane</keyword>
<dbReference type="InParanoid" id="A0A2H3D5Y2"/>
<dbReference type="SUPFAM" id="SSF53474">
    <property type="entry name" value="alpha/beta-Hydrolases"/>
    <property type="match status" value="1"/>
</dbReference>
<protein>
    <recommendedName>
        <fullName evidence="4">Carboxylesterase type B domain-containing protein</fullName>
    </recommendedName>
</protein>
<dbReference type="AlphaFoldDB" id="A0A2H3D5Y2"/>
<gene>
    <name evidence="2" type="ORF">ARMGADRAFT_1032213</name>
</gene>
<name>A0A2H3D5Y2_ARMGA</name>
<evidence type="ECO:0000313" key="3">
    <source>
        <dbReference type="Proteomes" id="UP000217790"/>
    </source>
</evidence>
<keyword evidence="1" id="KW-1133">Transmembrane helix</keyword>
<feature type="transmembrane region" description="Helical" evidence="1">
    <location>
        <begin position="70"/>
        <end position="88"/>
    </location>
</feature>
<evidence type="ECO:0000313" key="2">
    <source>
        <dbReference type="EMBL" id="PBK90671.1"/>
    </source>
</evidence>
<reference evidence="3" key="1">
    <citation type="journal article" date="2017" name="Nat. Ecol. Evol.">
        <title>Genome expansion and lineage-specific genetic innovations in the forest pathogenic fungi Armillaria.</title>
        <authorList>
            <person name="Sipos G."/>
            <person name="Prasanna A.N."/>
            <person name="Walter M.C."/>
            <person name="O'Connor E."/>
            <person name="Balint B."/>
            <person name="Krizsan K."/>
            <person name="Kiss B."/>
            <person name="Hess J."/>
            <person name="Varga T."/>
            <person name="Slot J."/>
            <person name="Riley R."/>
            <person name="Boka B."/>
            <person name="Rigling D."/>
            <person name="Barry K."/>
            <person name="Lee J."/>
            <person name="Mihaltcheva S."/>
            <person name="LaButti K."/>
            <person name="Lipzen A."/>
            <person name="Waldron R."/>
            <person name="Moloney N.M."/>
            <person name="Sperisen C."/>
            <person name="Kredics L."/>
            <person name="Vagvoelgyi C."/>
            <person name="Patrignani A."/>
            <person name="Fitzpatrick D."/>
            <person name="Nagy I."/>
            <person name="Doyle S."/>
            <person name="Anderson J.B."/>
            <person name="Grigoriev I.V."/>
            <person name="Gueldener U."/>
            <person name="Muensterkoetter M."/>
            <person name="Nagy L.G."/>
        </authorList>
    </citation>
    <scope>NUCLEOTIDE SEQUENCE [LARGE SCALE GENOMIC DNA]</scope>
    <source>
        <strain evidence="3">Ar21-2</strain>
    </source>
</reference>
<dbReference type="STRING" id="47427.A0A2H3D5Y2"/>